<accession>A0AAE1B4B7</accession>
<dbReference type="AlphaFoldDB" id="A0AAE1B4B7"/>
<name>A0AAE1B4B7_9GAST</name>
<reference evidence="1" key="1">
    <citation type="journal article" date="2023" name="G3 (Bethesda)">
        <title>A reference genome for the long-term kleptoplast-retaining sea slug Elysia crispata morphotype clarki.</title>
        <authorList>
            <person name="Eastman K.E."/>
            <person name="Pendleton A.L."/>
            <person name="Shaikh M.A."/>
            <person name="Suttiyut T."/>
            <person name="Ogas R."/>
            <person name="Tomko P."/>
            <person name="Gavelis G."/>
            <person name="Widhalm J.R."/>
            <person name="Wisecaver J.H."/>
        </authorList>
    </citation>
    <scope>NUCLEOTIDE SEQUENCE</scope>
    <source>
        <strain evidence="1">ECLA1</strain>
    </source>
</reference>
<gene>
    <name evidence="1" type="ORF">RRG08_016032</name>
</gene>
<keyword evidence="2" id="KW-1185">Reference proteome</keyword>
<evidence type="ECO:0000313" key="1">
    <source>
        <dbReference type="EMBL" id="KAK3798955.1"/>
    </source>
</evidence>
<comment type="caution">
    <text evidence="1">The sequence shown here is derived from an EMBL/GenBank/DDBJ whole genome shotgun (WGS) entry which is preliminary data.</text>
</comment>
<dbReference type="Proteomes" id="UP001283361">
    <property type="component" value="Unassembled WGS sequence"/>
</dbReference>
<evidence type="ECO:0000313" key="2">
    <source>
        <dbReference type="Proteomes" id="UP001283361"/>
    </source>
</evidence>
<protein>
    <submittedName>
        <fullName evidence="1">Uncharacterized protein</fullName>
    </submittedName>
</protein>
<dbReference type="EMBL" id="JAWDGP010000609">
    <property type="protein sequence ID" value="KAK3798955.1"/>
    <property type="molecule type" value="Genomic_DNA"/>
</dbReference>
<organism evidence="1 2">
    <name type="scientific">Elysia crispata</name>
    <name type="common">lettuce slug</name>
    <dbReference type="NCBI Taxonomy" id="231223"/>
    <lineage>
        <taxon>Eukaryota</taxon>
        <taxon>Metazoa</taxon>
        <taxon>Spiralia</taxon>
        <taxon>Lophotrochozoa</taxon>
        <taxon>Mollusca</taxon>
        <taxon>Gastropoda</taxon>
        <taxon>Heterobranchia</taxon>
        <taxon>Euthyneura</taxon>
        <taxon>Panpulmonata</taxon>
        <taxon>Sacoglossa</taxon>
        <taxon>Placobranchoidea</taxon>
        <taxon>Plakobranchidae</taxon>
        <taxon>Elysia</taxon>
    </lineage>
</organism>
<proteinExistence type="predicted"/>
<sequence length="92" mass="10183">MTRCESISPLDITTHADLSLYSSALITGLRFTASSDTIVCKTERFLAEDSAHVDQSLYCSALITGLRFTASSDTIECKTGRDFSLKIPRMWI</sequence>